<dbReference type="GO" id="GO:0004497">
    <property type="term" value="F:monooxygenase activity"/>
    <property type="evidence" value="ECO:0007669"/>
    <property type="project" value="UniProtKB-KW"/>
</dbReference>
<evidence type="ECO:0000313" key="8">
    <source>
        <dbReference type="Proteomes" id="UP000027920"/>
    </source>
</evidence>
<dbReference type="AlphaFoldDB" id="A0A072PWI9"/>
<evidence type="ECO:0000256" key="3">
    <source>
        <dbReference type="ARBA" id="ARBA00022827"/>
    </source>
</evidence>
<keyword evidence="2" id="KW-0285">Flavoprotein</keyword>
<accession>A0A072PWI9</accession>
<dbReference type="PANTHER" id="PTHR13789">
    <property type="entry name" value="MONOOXYGENASE"/>
    <property type="match status" value="1"/>
</dbReference>
<dbReference type="InterPro" id="IPR002938">
    <property type="entry name" value="FAD-bd"/>
</dbReference>
<organism evidence="7 8">
    <name type="scientific">Exophiala aquamarina CBS 119918</name>
    <dbReference type="NCBI Taxonomy" id="1182545"/>
    <lineage>
        <taxon>Eukaryota</taxon>
        <taxon>Fungi</taxon>
        <taxon>Dikarya</taxon>
        <taxon>Ascomycota</taxon>
        <taxon>Pezizomycotina</taxon>
        <taxon>Eurotiomycetes</taxon>
        <taxon>Chaetothyriomycetidae</taxon>
        <taxon>Chaetothyriales</taxon>
        <taxon>Herpotrichiellaceae</taxon>
        <taxon>Exophiala</taxon>
    </lineage>
</organism>
<dbReference type="Proteomes" id="UP000027920">
    <property type="component" value="Unassembled WGS sequence"/>
</dbReference>
<dbReference type="GeneID" id="25276647"/>
<keyword evidence="8" id="KW-1185">Reference proteome</keyword>
<dbReference type="GO" id="GO:0071949">
    <property type="term" value="F:FAD binding"/>
    <property type="evidence" value="ECO:0007669"/>
    <property type="project" value="InterPro"/>
</dbReference>
<keyword evidence="3" id="KW-0274">FAD</keyword>
<dbReference type="PANTHER" id="PTHR13789:SF172">
    <property type="entry name" value="HYDROXYLASE, PUTATIVE (AFU_ORTHOLOGUE AFUA_1G12410)-RELATED"/>
    <property type="match status" value="1"/>
</dbReference>
<dbReference type="Gene3D" id="3.50.50.60">
    <property type="entry name" value="FAD/NAD(P)-binding domain"/>
    <property type="match status" value="2"/>
</dbReference>
<evidence type="ECO:0000313" key="7">
    <source>
        <dbReference type="EMBL" id="KEF63723.1"/>
    </source>
</evidence>
<reference evidence="7 8" key="1">
    <citation type="submission" date="2013-03" db="EMBL/GenBank/DDBJ databases">
        <title>The Genome Sequence of Exophiala aquamarina CBS 119918.</title>
        <authorList>
            <consortium name="The Broad Institute Genomics Platform"/>
            <person name="Cuomo C."/>
            <person name="de Hoog S."/>
            <person name="Gorbushina A."/>
            <person name="Walker B."/>
            <person name="Young S.K."/>
            <person name="Zeng Q."/>
            <person name="Gargeya S."/>
            <person name="Fitzgerald M."/>
            <person name="Haas B."/>
            <person name="Abouelleil A."/>
            <person name="Allen A.W."/>
            <person name="Alvarado L."/>
            <person name="Arachchi H.M."/>
            <person name="Berlin A.M."/>
            <person name="Chapman S.B."/>
            <person name="Gainer-Dewar J."/>
            <person name="Goldberg J."/>
            <person name="Griggs A."/>
            <person name="Gujja S."/>
            <person name="Hansen M."/>
            <person name="Howarth C."/>
            <person name="Imamovic A."/>
            <person name="Ireland A."/>
            <person name="Larimer J."/>
            <person name="McCowan C."/>
            <person name="Murphy C."/>
            <person name="Pearson M."/>
            <person name="Poon T.W."/>
            <person name="Priest M."/>
            <person name="Roberts A."/>
            <person name="Saif S."/>
            <person name="Shea T."/>
            <person name="Sisk P."/>
            <person name="Sykes S."/>
            <person name="Wortman J."/>
            <person name="Nusbaum C."/>
            <person name="Birren B."/>
        </authorList>
    </citation>
    <scope>NUCLEOTIDE SEQUENCE [LARGE SCALE GENOMIC DNA]</scope>
    <source>
        <strain evidence="7 8">CBS 119918</strain>
    </source>
</reference>
<dbReference type="OrthoDB" id="1047367at2759"/>
<dbReference type="InterPro" id="IPR050493">
    <property type="entry name" value="FAD-dep_Monooxygenase_BioMet"/>
</dbReference>
<dbReference type="EMBL" id="AMGV01000001">
    <property type="protein sequence ID" value="KEF63723.1"/>
    <property type="molecule type" value="Genomic_DNA"/>
</dbReference>
<evidence type="ECO:0000256" key="1">
    <source>
        <dbReference type="ARBA" id="ARBA00007992"/>
    </source>
</evidence>
<dbReference type="HOGENOM" id="CLU_1151799_0_0_1"/>
<evidence type="ECO:0000256" key="2">
    <source>
        <dbReference type="ARBA" id="ARBA00022630"/>
    </source>
</evidence>
<protein>
    <submittedName>
        <fullName evidence="7">Salicylate hydroxylase</fullName>
    </submittedName>
</protein>
<dbReference type="RefSeq" id="XP_013266313.1">
    <property type="nucleotide sequence ID" value="XM_013410859.1"/>
</dbReference>
<dbReference type="STRING" id="1182545.A0A072PWI9"/>
<evidence type="ECO:0000256" key="5">
    <source>
        <dbReference type="ARBA" id="ARBA00023033"/>
    </source>
</evidence>
<dbReference type="Pfam" id="PF01494">
    <property type="entry name" value="FAD_binding_3"/>
    <property type="match status" value="1"/>
</dbReference>
<dbReference type="SUPFAM" id="SSF51905">
    <property type="entry name" value="FAD/NAD(P)-binding domain"/>
    <property type="match status" value="1"/>
</dbReference>
<proteinExistence type="inferred from homology"/>
<sequence length="241" mass="26210">MHRMLMESALGEGDGIQPELRLDYKLTDVDFETGRITFANGTEGHHDAVVAADGVAVCTVPCAPVSRWIEADSHCSPVHSPGKDGHCGRQETLHFNMSACKCGQEASPSSWIHQEYPFWANGLCSLMGDAAHPMMPDQSQGACQAIEDAAALGLAFSKAHFRGDVQMAVQIFEKVRKPRATKVQSASARARLNITERIGFSSNTSNSKYSVPAEKDKLTIDEMNTYDIKAHVAEVYKANGL</sequence>
<name>A0A072PWI9_9EURO</name>
<comment type="similarity">
    <text evidence="1">Belongs to the paxM FAD-dependent monooxygenase family.</text>
</comment>
<evidence type="ECO:0000259" key="6">
    <source>
        <dbReference type="Pfam" id="PF01494"/>
    </source>
</evidence>
<keyword evidence="4" id="KW-0560">Oxidoreductase</keyword>
<gene>
    <name evidence="7" type="ORF">A1O9_01701</name>
</gene>
<dbReference type="VEuPathDB" id="FungiDB:A1O9_01701"/>
<keyword evidence="5" id="KW-0503">Monooxygenase</keyword>
<evidence type="ECO:0000256" key="4">
    <source>
        <dbReference type="ARBA" id="ARBA00023002"/>
    </source>
</evidence>
<comment type="caution">
    <text evidence="7">The sequence shown here is derived from an EMBL/GenBank/DDBJ whole genome shotgun (WGS) entry which is preliminary data.</text>
</comment>
<dbReference type="InterPro" id="IPR036188">
    <property type="entry name" value="FAD/NAD-bd_sf"/>
</dbReference>
<feature type="domain" description="FAD-binding" evidence="6">
    <location>
        <begin position="122"/>
        <end position="183"/>
    </location>
</feature>